<evidence type="ECO:0000313" key="3">
    <source>
        <dbReference type="Proteomes" id="UP000076532"/>
    </source>
</evidence>
<reference evidence="2 3" key="1">
    <citation type="journal article" date="2016" name="Mol. Biol. Evol.">
        <title>Comparative Genomics of Early-Diverging Mushroom-Forming Fungi Provides Insights into the Origins of Lignocellulose Decay Capabilities.</title>
        <authorList>
            <person name="Nagy L.G."/>
            <person name="Riley R."/>
            <person name="Tritt A."/>
            <person name="Adam C."/>
            <person name="Daum C."/>
            <person name="Floudas D."/>
            <person name="Sun H."/>
            <person name="Yadav J.S."/>
            <person name="Pangilinan J."/>
            <person name="Larsson K.H."/>
            <person name="Matsuura K."/>
            <person name="Barry K."/>
            <person name="Labutti K."/>
            <person name="Kuo R."/>
            <person name="Ohm R.A."/>
            <person name="Bhattacharya S.S."/>
            <person name="Shirouzu T."/>
            <person name="Yoshinaga Y."/>
            <person name="Martin F.M."/>
            <person name="Grigoriev I.V."/>
            <person name="Hibbett D.S."/>
        </authorList>
    </citation>
    <scope>NUCLEOTIDE SEQUENCE [LARGE SCALE GENOMIC DNA]</scope>
    <source>
        <strain evidence="2 3">CBS 109695</strain>
    </source>
</reference>
<evidence type="ECO:0000313" key="2">
    <source>
        <dbReference type="EMBL" id="KZP24342.1"/>
    </source>
</evidence>
<feature type="compositionally biased region" description="Polar residues" evidence="1">
    <location>
        <begin position="1"/>
        <end position="12"/>
    </location>
</feature>
<proteinExistence type="predicted"/>
<accession>A0A166MUY9</accession>
<dbReference type="EMBL" id="KV417526">
    <property type="protein sequence ID" value="KZP24342.1"/>
    <property type="molecule type" value="Genomic_DNA"/>
</dbReference>
<gene>
    <name evidence="2" type="ORF">FIBSPDRAFT_951113</name>
</gene>
<keyword evidence="3" id="KW-1185">Reference proteome</keyword>
<dbReference type="Proteomes" id="UP000076532">
    <property type="component" value="Unassembled WGS sequence"/>
</dbReference>
<evidence type="ECO:0000256" key="1">
    <source>
        <dbReference type="SAM" id="MobiDB-lite"/>
    </source>
</evidence>
<organism evidence="2 3">
    <name type="scientific">Athelia psychrophila</name>
    <dbReference type="NCBI Taxonomy" id="1759441"/>
    <lineage>
        <taxon>Eukaryota</taxon>
        <taxon>Fungi</taxon>
        <taxon>Dikarya</taxon>
        <taxon>Basidiomycota</taxon>
        <taxon>Agaricomycotina</taxon>
        <taxon>Agaricomycetes</taxon>
        <taxon>Agaricomycetidae</taxon>
        <taxon>Atheliales</taxon>
        <taxon>Atheliaceae</taxon>
        <taxon>Athelia</taxon>
    </lineage>
</organism>
<sequence length="227" mass="25080">MPACRPTQSAPSSGPRHSCPRMAHDNVEVHPEDIDTRIVLRAQVDVLLHAEPKVARLQEIPPQLVFLDLEATLEDLLRFGPADGDVHSDLLVMSDAECMDGIGCPGGDGRLAEPQEPTTQRKCLSPRGSTSTLPVFITLNTVIVTPSATNHSVKPPDAVQPFPRQWRRGLRAIVRVRKVKCASRDAGRRLLFLERKREQGRREVPERCLGKALWAMKARSGGVLLRA</sequence>
<dbReference type="STRING" id="436010.A0A166MUY9"/>
<protein>
    <submittedName>
        <fullName evidence="2">Uncharacterized protein</fullName>
    </submittedName>
</protein>
<name>A0A166MUY9_9AGAM</name>
<dbReference type="AlphaFoldDB" id="A0A166MUY9"/>
<feature type="region of interest" description="Disordered" evidence="1">
    <location>
        <begin position="1"/>
        <end position="23"/>
    </location>
</feature>
<dbReference type="OrthoDB" id="7465404at2759"/>